<dbReference type="EMBL" id="GALX01006614">
    <property type="protein sequence ID" value="JAB61852.1"/>
    <property type="molecule type" value="Transcribed_RNA"/>
</dbReference>
<comment type="subcellular location">
    <subcellularLocation>
        <location evidence="1">Nucleus</location>
    </subcellularLocation>
</comment>
<feature type="compositionally biased region" description="Polar residues" evidence="4">
    <location>
        <begin position="191"/>
        <end position="202"/>
    </location>
</feature>
<dbReference type="AlphaFoldDB" id="V5GJR4"/>
<gene>
    <name evidence="5" type="primary">THOC7</name>
</gene>
<dbReference type="InterPro" id="IPR008501">
    <property type="entry name" value="THOC7/Mft1"/>
</dbReference>
<reference evidence="5" key="1">
    <citation type="submission" date="2013-07" db="EMBL/GenBank/DDBJ databases">
        <title>Midgut Transcriptome Profiling of Anoplphora glabripennis, a Lignocellulose Degrading, Wood-Boring Cerambycid.</title>
        <authorList>
            <person name="Scully E.D."/>
            <person name="Hoover K."/>
            <person name="Carlson J.E."/>
            <person name="Tien M."/>
            <person name="Geib S.M."/>
        </authorList>
    </citation>
    <scope>NUCLEOTIDE SEQUENCE</scope>
</reference>
<feature type="coiled-coil region" evidence="3">
    <location>
        <begin position="77"/>
        <end position="104"/>
    </location>
</feature>
<evidence type="ECO:0000256" key="1">
    <source>
        <dbReference type="ARBA" id="ARBA00004123"/>
    </source>
</evidence>
<proteinExistence type="predicted"/>
<evidence type="ECO:0000256" key="3">
    <source>
        <dbReference type="SAM" id="Coils"/>
    </source>
</evidence>
<keyword evidence="2" id="KW-0539">Nucleus</keyword>
<dbReference type="GO" id="GO:0006397">
    <property type="term" value="P:mRNA processing"/>
    <property type="evidence" value="ECO:0007669"/>
    <property type="project" value="InterPro"/>
</dbReference>
<accession>V5GJR4</accession>
<evidence type="ECO:0000256" key="2">
    <source>
        <dbReference type="ARBA" id="ARBA00023242"/>
    </source>
</evidence>
<feature type="coiled-coil region" evidence="3">
    <location>
        <begin position="131"/>
        <end position="165"/>
    </location>
</feature>
<dbReference type="Pfam" id="PF05615">
    <property type="entry name" value="THOC7"/>
    <property type="match status" value="1"/>
</dbReference>
<evidence type="ECO:0000256" key="4">
    <source>
        <dbReference type="SAM" id="MobiDB-lite"/>
    </source>
</evidence>
<name>V5GJR4_ANOGL</name>
<evidence type="ECO:0000313" key="5">
    <source>
        <dbReference type="EMBL" id="JAB61852.1"/>
    </source>
</evidence>
<keyword evidence="3" id="KW-0175">Coiled coil</keyword>
<dbReference type="GO" id="GO:0000445">
    <property type="term" value="C:THO complex part of transcription export complex"/>
    <property type="evidence" value="ECO:0007669"/>
    <property type="project" value="InterPro"/>
</dbReference>
<feature type="region of interest" description="Disordered" evidence="4">
    <location>
        <begin position="182"/>
        <end position="210"/>
    </location>
</feature>
<protein>
    <submittedName>
        <fullName evidence="5">THO complex subunit protein</fullName>
    </submittedName>
</protein>
<organism evidence="5">
    <name type="scientific">Anoplophora glabripennis</name>
    <name type="common">Asian longhorn beetle</name>
    <name type="synonym">Anoplophora nobilis</name>
    <dbReference type="NCBI Taxonomy" id="217634"/>
    <lineage>
        <taxon>Eukaryota</taxon>
        <taxon>Metazoa</taxon>
        <taxon>Ecdysozoa</taxon>
        <taxon>Arthropoda</taxon>
        <taxon>Hexapoda</taxon>
        <taxon>Insecta</taxon>
        <taxon>Pterygota</taxon>
        <taxon>Neoptera</taxon>
        <taxon>Endopterygota</taxon>
        <taxon>Coleoptera</taxon>
        <taxon>Polyphaga</taxon>
        <taxon>Cucujiformia</taxon>
        <taxon>Chrysomeloidea</taxon>
        <taxon>Cerambycidae</taxon>
        <taxon>Lamiinae</taxon>
        <taxon>Lamiini</taxon>
        <taxon>Anoplophora</taxon>
    </lineage>
</organism>
<sequence length="210" mass="24792">MSDEEVIKRRLIFDGDGTGDDRRFNLMLKMIAKWVNTSEESREESRQMYDKILAQLNLVEHSRRRSELVTKSNDDQLMKYQELYADYEQKINDIKDEIANQRFELEKAKIIKQNRIQYDLLARAIAAEPPRTEMNKQLVCLQKDLKDLGEEKKRLVQKLDKRKKQFHVLSTSANQLRMYLDEEDEKEDCEMNTSLDEVTANSPGPEPMSE</sequence>